<evidence type="ECO:0000256" key="1">
    <source>
        <dbReference type="SAM" id="MobiDB-lite"/>
    </source>
</evidence>
<evidence type="ECO:0000313" key="2">
    <source>
        <dbReference type="EMBL" id="VEU21382.1"/>
    </source>
</evidence>
<protein>
    <submittedName>
        <fullName evidence="2">DEKNAAC102399</fullName>
    </submittedName>
</protein>
<dbReference type="Proteomes" id="UP000290900">
    <property type="component" value="Unassembled WGS sequence"/>
</dbReference>
<organism evidence="2 3">
    <name type="scientific">Brettanomyces naardenensis</name>
    <name type="common">Yeast</name>
    <dbReference type="NCBI Taxonomy" id="13370"/>
    <lineage>
        <taxon>Eukaryota</taxon>
        <taxon>Fungi</taxon>
        <taxon>Dikarya</taxon>
        <taxon>Ascomycota</taxon>
        <taxon>Saccharomycotina</taxon>
        <taxon>Pichiomycetes</taxon>
        <taxon>Pichiales</taxon>
        <taxon>Pichiaceae</taxon>
        <taxon>Brettanomyces</taxon>
    </lineage>
</organism>
<dbReference type="InParanoid" id="A0A448YKB7"/>
<accession>A0A448YKB7</accession>
<dbReference type="AlphaFoldDB" id="A0A448YKB7"/>
<reference evidence="2 3" key="1">
    <citation type="submission" date="2018-12" db="EMBL/GenBank/DDBJ databases">
        <authorList>
            <person name="Tiukova I."/>
            <person name="Dainat J."/>
        </authorList>
    </citation>
    <scope>NUCLEOTIDE SEQUENCE [LARGE SCALE GENOMIC DNA]</scope>
</reference>
<sequence>MSTLSFKTPVKVKVRADEALDDMTHHGVKRSPTTPLTPSANRHNVRRRKLAADAENSKPGSFDEEELRSAESANGSGSSYRGSTLQGSPRKQDSVGSDLFVQYKNNWLLRKKNARLSELVEFLEVERRFELSGSERA</sequence>
<feature type="compositionally biased region" description="Polar residues" evidence="1">
    <location>
        <begin position="71"/>
        <end position="89"/>
    </location>
</feature>
<feature type="compositionally biased region" description="Polar residues" evidence="1">
    <location>
        <begin position="31"/>
        <end position="42"/>
    </location>
</feature>
<proteinExistence type="predicted"/>
<keyword evidence="3" id="KW-1185">Reference proteome</keyword>
<evidence type="ECO:0000313" key="3">
    <source>
        <dbReference type="Proteomes" id="UP000290900"/>
    </source>
</evidence>
<feature type="compositionally biased region" description="Basic and acidic residues" evidence="1">
    <location>
        <begin position="14"/>
        <end position="25"/>
    </location>
</feature>
<dbReference type="OrthoDB" id="10653979at2759"/>
<gene>
    <name evidence="2" type="ORF">BRENAR_LOCUS2115</name>
</gene>
<dbReference type="EMBL" id="CAACVR010000012">
    <property type="protein sequence ID" value="VEU21382.1"/>
    <property type="molecule type" value="Genomic_DNA"/>
</dbReference>
<name>A0A448YKB7_BRENA</name>
<feature type="region of interest" description="Disordered" evidence="1">
    <location>
        <begin position="1"/>
        <end position="96"/>
    </location>
</feature>